<feature type="transmembrane region" description="Helical" evidence="11">
    <location>
        <begin position="773"/>
        <end position="794"/>
    </location>
</feature>
<feature type="transmembrane region" description="Helical" evidence="11">
    <location>
        <begin position="864"/>
        <end position="894"/>
    </location>
</feature>
<keyword evidence="3" id="KW-0813">Transport</keyword>
<dbReference type="InterPro" id="IPR037272">
    <property type="entry name" value="SNS_sf"/>
</dbReference>
<evidence type="ECO:0000256" key="9">
    <source>
        <dbReference type="PIRSR" id="PIRSR600175-2"/>
    </source>
</evidence>
<reference evidence="12 13" key="1">
    <citation type="journal article" date="2021" name="Elife">
        <title>Chloroplast acquisition without the gene transfer in kleptoplastic sea slugs, Plakobranchus ocellatus.</title>
        <authorList>
            <person name="Maeda T."/>
            <person name="Takahashi S."/>
            <person name="Yoshida T."/>
            <person name="Shimamura S."/>
            <person name="Takaki Y."/>
            <person name="Nagai Y."/>
            <person name="Toyoda A."/>
            <person name="Suzuki Y."/>
            <person name="Arimoto A."/>
            <person name="Ishii H."/>
            <person name="Satoh N."/>
            <person name="Nishiyama T."/>
            <person name="Hasebe M."/>
            <person name="Maruyama T."/>
            <person name="Minagawa J."/>
            <person name="Obokata J."/>
            <person name="Shigenobu S."/>
        </authorList>
    </citation>
    <scope>NUCLEOTIDE SEQUENCE [LARGE SCALE GENOMIC DNA]</scope>
</reference>
<name>A0AAV3YHK6_9GAST</name>
<feature type="transmembrane region" description="Helical" evidence="11">
    <location>
        <begin position="295"/>
        <end position="315"/>
    </location>
</feature>
<feature type="transmembrane region" description="Helical" evidence="11">
    <location>
        <begin position="37"/>
        <end position="60"/>
    </location>
</feature>
<feature type="transmembrane region" description="Helical" evidence="11">
    <location>
        <begin position="255"/>
        <end position="274"/>
    </location>
</feature>
<evidence type="ECO:0000256" key="6">
    <source>
        <dbReference type="ARBA" id="ARBA00023136"/>
    </source>
</evidence>
<evidence type="ECO:0000313" key="13">
    <source>
        <dbReference type="Proteomes" id="UP000735302"/>
    </source>
</evidence>
<feature type="disulfide bond" evidence="9">
    <location>
        <begin position="594"/>
        <end position="603"/>
    </location>
</feature>
<feature type="binding site" evidence="8">
    <location>
        <position position="496"/>
    </location>
    <ligand>
        <name>Na(+)</name>
        <dbReference type="ChEBI" id="CHEBI:29101"/>
        <label>1</label>
    </ligand>
</feature>
<dbReference type="SUPFAM" id="SSF161070">
    <property type="entry name" value="SNF-like"/>
    <property type="match status" value="2"/>
</dbReference>
<dbReference type="EMBL" id="BLXT01000976">
    <property type="protein sequence ID" value="GFN82214.1"/>
    <property type="molecule type" value="Genomic_DNA"/>
</dbReference>
<comment type="caution">
    <text evidence="12">The sequence shown here is derived from an EMBL/GenBank/DDBJ whole genome shotgun (WGS) entry which is preliminary data.</text>
</comment>
<feature type="transmembrane region" description="Helical" evidence="11">
    <location>
        <begin position="176"/>
        <end position="195"/>
    </location>
</feature>
<dbReference type="PROSITE" id="PS50267">
    <property type="entry name" value="NA_NEUROTRAN_SYMP_3"/>
    <property type="match status" value="2"/>
</dbReference>
<feature type="transmembrane region" description="Helical" evidence="11">
    <location>
        <begin position="216"/>
        <end position="235"/>
    </location>
</feature>
<keyword evidence="8" id="KW-0915">Sodium</keyword>
<keyword evidence="5 11" id="KW-1133">Transmembrane helix</keyword>
<dbReference type="GO" id="GO:0005283">
    <property type="term" value="F:amino acid:sodium symporter activity"/>
    <property type="evidence" value="ECO:0007669"/>
    <property type="project" value="TreeGrafter"/>
</dbReference>
<feature type="transmembrane region" description="Helical" evidence="11">
    <location>
        <begin position="115"/>
        <end position="139"/>
    </location>
</feature>
<evidence type="ECO:0000256" key="8">
    <source>
        <dbReference type="PIRSR" id="PIRSR600175-1"/>
    </source>
</evidence>
<evidence type="ECO:0000313" key="12">
    <source>
        <dbReference type="EMBL" id="GFN82214.1"/>
    </source>
</evidence>
<comment type="subcellular location">
    <subcellularLocation>
        <location evidence="1">Membrane</location>
        <topology evidence="1">Multi-pass membrane protein</topology>
    </subcellularLocation>
</comment>
<dbReference type="GO" id="GO:0089718">
    <property type="term" value="P:amino acid import across plasma membrane"/>
    <property type="evidence" value="ECO:0007669"/>
    <property type="project" value="TreeGrafter"/>
</dbReference>
<dbReference type="Pfam" id="PF00209">
    <property type="entry name" value="SNF"/>
    <property type="match status" value="3"/>
</dbReference>
<keyword evidence="13" id="KW-1185">Reference proteome</keyword>
<accession>A0AAV3YHK6</accession>
<evidence type="ECO:0000256" key="7">
    <source>
        <dbReference type="ARBA" id="ARBA00023180"/>
    </source>
</evidence>
<feature type="transmembrane region" description="Helical" evidence="11">
    <location>
        <begin position="806"/>
        <end position="830"/>
    </location>
</feature>
<feature type="transmembrane region" description="Helical" evidence="11">
    <location>
        <begin position="6"/>
        <end position="25"/>
    </location>
</feature>
<dbReference type="PRINTS" id="PR00176">
    <property type="entry name" value="NANEUSMPORT"/>
</dbReference>
<evidence type="ECO:0000256" key="1">
    <source>
        <dbReference type="ARBA" id="ARBA00004141"/>
    </source>
</evidence>
<feature type="binding site" evidence="8">
    <location>
        <position position="492"/>
    </location>
    <ligand>
        <name>Na(+)</name>
        <dbReference type="ChEBI" id="CHEBI:29101"/>
        <label>1</label>
    </ligand>
</feature>
<feature type="transmembrane region" description="Helical" evidence="11">
    <location>
        <begin position="551"/>
        <end position="572"/>
    </location>
</feature>
<feature type="transmembrane region" description="Helical" evidence="11">
    <location>
        <begin position="510"/>
        <end position="530"/>
    </location>
</feature>
<feature type="transmembrane region" description="Helical" evidence="11">
    <location>
        <begin position="727"/>
        <end position="747"/>
    </location>
</feature>
<keyword evidence="7" id="KW-0325">Glycoprotein</keyword>
<evidence type="ECO:0000256" key="4">
    <source>
        <dbReference type="ARBA" id="ARBA00022692"/>
    </source>
</evidence>
<evidence type="ECO:0000256" key="3">
    <source>
        <dbReference type="ARBA" id="ARBA00022448"/>
    </source>
</evidence>
<dbReference type="GO" id="GO:0046872">
    <property type="term" value="F:metal ion binding"/>
    <property type="evidence" value="ECO:0007669"/>
    <property type="project" value="UniProtKB-KW"/>
</dbReference>
<comment type="similarity">
    <text evidence="2">Belongs to the sodium:neurotransmitter symporter (SNF) (TC 2.A.22) family.</text>
</comment>
<feature type="transmembrane region" description="Helical" evidence="11">
    <location>
        <begin position="335"/>
        <end position="358"/>
    </location>
</feature>
<keyword evidence="4 11" id="KW-0812">Transmembrane</keyword>
<dbReference type="AlphaFoldDB" id="A0AAV3YHK6"/>
<dbReference type="Proteomes" id="UP000735302">
    <property type="component" value="Unassembled WGS sequence"/>
</dbReference>
<feature type="compositionally biased region" description="Low complexity" evidence="10">
    <location>
        <begin position="441"/>
        <end position="468"/>
    </location>
</feature>
<dbReference type="PANTHER" id="PTHR11616">
    <property type="entry name" value="SODIUM/CHLORIDE DEPENDENT TRANSPORTER"/>
    <property type="match status" value="1"/>
</dbReference>
<feature type="transmembrane region" description="Helical" evidence="11">
    <location>
        <begin position="695"/>
        <end position="715"/>
    </location>
</feature>
<feature type="binding site" evidence="8">
    <location>
        <position position="489"/>
    </location>
    <ligand>
        <name>Na(+)</name>
        <dbReference type="ChEBI" id="CHEBI:29101"/>
        <label>1</label>
    </ligand>
</feature>
<feature type="transmembrane region" description="Helical" evidence="11">
    <location>
        <begin position="481"/>
        <end position="498"/>
    </location>
</feature>
<feature type="non-terminal residue" evidence="12">
    <location>
        <position position="926"/>
    </location>
</feature>
<organism evidence="12 13">
    <name type="scientific">Plakobranchus ocellatus</name>
    <dbReference type="NCBI Taxonomy" id="259542"/>
    <lineage>
        <taxon>Eukaryota</taxon>
        <taxon>Metazoa</taxon>
        <taxon>Spiralia</taxon>
        <taxon>Lophotrochozoa</taxon>
        <taxon>Mollusca</taxon>
        <taxon>Gastropoda</taxon>
        <taxon>Heterobranchia</taxon>
        <taxon>Euthyneura</taxon>
        <taxon>Panpulmonata</taxon>
        <taxon>Sacoglossa</taxon>
        <taxon>Placobranchoidea</taxon>
        <taxon>Plakobranchidae</taxon>
        <taxon>Plakobranchus</taxon>
    </lineage>
</organism>
<keyword evidence="6 11" id="KW-0472">Membrane</keyword>
<keyword evidence="8" id="KW-0479">Metal-binding</keyword>
<evidence type="ECO:0000256" key="2">
    <source>
        <dbReference type="ARBA" id="ARBA00006459"/>
    </source>
</evidence>
<protein>
    <submittedName>
        <fullName evidence="12">Sodium- and chloride-dependent betaine transporter</fullName>
    </submittedName>
</protein>
<keyword evidence="9" id="KW-1015">Disulfide bond</keyword>
<feature type="region of interest" description="Disordered" evidence="10">
    <location>
        <begin position="429"/>
        <end position="476"/>
    </location>
</feature>
<gene>
    <name evidence="12" type="ORF">PoB_000872000</name>
</gene>
<feature type="transmembrane region" description="Helical" evidence="11">
    <location>
        <begin position="80"/>
        <end position="103"/>
    </location>
</feature>
<feature type="transmembrane region" description="Helical" evidence="11">
    <location>
        <begin position="906"/>
        <end position="925"/>
    </location>
</feature>
<proteinExistence type="inferred from homology"/>
<evidence type="ECO:0000256" key="5">
    <source>
        <dbReference type="ARBA" id="ARBA00022989"/>
    </source>
</evidence>
<dbReference type="InterPro" id="IPR000175">
    <property type="entry name" value="Na/ntran_symport"/>
</dbReference>
<dbReference type="PANTHER" id="PTHR11616:SF321">
    <property type="entry name" value="SODIUM-DEPENDENT NUTRIENT AMINO ACID TRANSPORTER 1-RELATED"/>
    <property type="match status" value="1"/>
</dbReference>
<evidence type="ECO:0000256" key="11">
    <source>
        <dbReference type="SAM" id="Phobius"/>
    </source>
</evidence>
<feature type="binding site" evidence="8">
    <location>
        <position position="780"/>
    </location>
    <ligand>
        <name>Na(+)</name>
        <dbReference type="ChEBI" id="CHEBI:29101"/>
        <label>1</label>
    </ligand>
</feature>
<sequence>MGHLVSRVFICLIILWAIIFALSSLGPQILAKVSFCFTAVPSVLMIAVLFIVACTLPGSVKGIQAFLNPKWDQLSNFQPWLDALDLVLSGLACGTGILITLSGHCKFHGNTFRNAMSITSLSLAVTVMSGCLMLALLGVEAQRARVAVDQITGLRDYDLGFVLFPSASTQLPKPSLWTGVFFMSLALFSFIQGAVAVQHMHQGLLDLLYLREGTSLCRLGLLGVIVGVSTSLNLLTSAQNGLHVLRLLQISVTRLTTPLLSVAQCLVVGWGYGARRFAGRVLEMTGRNKSLVWKWLWRWGCPLFLTLMIVTSFLTTNLLQSLPAEDRHKKWLHGIGWALNPIILLPGLALALASYFRLPGSFKQRLKQLRSTPPDWGSGHPEHEPQADLPDYVICHPDPFRPANALAMLTANLYLPNIINLANGQPANSTEAEMAPPSYLSAAANPSSDDDGSSASLRSDASSSSSHDGPQRSKSGLCGRCHASVLCLGRVVGLGNLIRFPYLTYKHGGGAFLIAYFLILTICGLPLVILETAIGQYSSLGPIRVWRAVPIFKGVGYSMVAISAVTSIYYGVMSSWAMLYLVTSMTSVTPWENCNNMWNTNSCITIELSVNTSCKRLNASNLEGSTNNSSDLLVSIGGLVGNAESGQGDVLCDGFCNCTGPGLPGRIDTLSSSVSEYFYRSVVEASEDWNEPRDLSWQLSLCLVAAWTLVTVALIKGVKPGERTTYFTLGLTLVTLLVLFVRASSLLGGHDGLSFLFTPQWSFLTRGQLWRDAATQVFFSLSLGSGTLVAIGTYNKFNNNLFSEAALICSMDSLVSVFSSLVVFAVLGSFSHYTGQPMEKVARADLGLSFVALSHATLHLPGHLFWSALTFLTLVMCGVFTCTSLAATAVTSLVEVFSAQLKKQRVWLVLGLCAAAVLLGLTMMVQ</sequence>
<dbReference type="GO" id="GO:0005886">
    <property type="term" value="C:plasma membrane"/>
    <property type="evidence" value="ECO:0007669"/>
    <property type="project" value="TreeGrafter"/>
</dbReference>
<evidence type="ECO:0000256" key="10">
    <source>
        <dbReference type="SAM" id="MobiDB-lite"/>
    </source>
</evidence>